<organism evidence="5 6">
    <name type="scientific">Humisphaera borealis</name>
    <dbReference type="NCBI Taxonomy" id="2807512"/>
    <lineage>
        <taxon>Bacteria</taxon>
        <taxon>Pseudomonadati</taxon>
        <taxon>Planctomycetota</taxon>
        <taxon>Phycisphaerae</taxon>
        <taxon>Tepidisphaerales</taxon>
        <taxon>Tepidisphaeraceae</taxon>
        <taxon>Humisphaera</taxon>
    </lineage>
</organism>
<reference evidence="5 6" key="1">
    <citation type="submission" date="2020-10" db="EMBL/GenBank/DDBJ databases">
        <title>Wide distribution of Phycisphaera-like planctomycetes from WD2101 soil group in peatlands and genome analysis of the first cultivated representative.</title>
        <authorList>
            <person name="Dedysh S.N."/>
            <person name="Beletsky A.V."/>
            <person name="Ivanova A."/>
            <person name="Kulichevskaya I.S."/>
            <person name="Suzina N.E."/>
            <person name="Philippov D.A."/>
            <person name="Rakitin A.L."/>
            <person name="Mardanov A.V."/>
            <person name="Ravin N.V."/>
        </authorList>
    </citation>
    <scope>NUCLEOTIDE SEQUENCE [LARGE SCALE GENOMIC DNA]</scope>
    <source>
        <strain evidence="5 6">M1803</strain>
    </source>
</reference>
<accession>A0A7M2X236</accession>
<dbReference type="Gene3D" id="3.40.50.150">
    <property type="entry name" value="Vaccinia Virus protein VP39"/>
    <property type="match status" value="1"/>
</dbReference>
<keyword evidence="3" id="KW-0949">S-adenosyl-L-methionine</keyword>
<dbReference type="SUPFAM" id="SSF53335">
    <property type="entry name" value="S-adenosyl-L-methionine-dependent methyltransferases"/>
    <property type="match status" value="1"/>
</dbReference>
<dbReference type="SMART" id="SM00650">
    <property type="entry name" value="rADc"/>
    <property type="match status" value="1"/>
</dbReference>
<keyword evidence="6" id="KW-1185">Reference proteome</keyword>
<dbReference type="InterPro" id="IPR029063">
    <property type="entry name" value="SAM-dependent_MTases_sf"/>
</dbReference>
<dbReference type="Proteomes" id="UP000593765">
    <property type="component" value="Chromosome"/>
</dbReference>
<dbReference type="KEGG" id="hbs:IPV69_10975"/>
<dbReference type="InterPro" id="IPR020598">
    <property type="entry name" value="rRNA_Ade_methylase_Trfase_N"/>
</dbReference>
<evidence type="ECO:0000256" key="1">
    <source>
        <dbReference type="ARBA" id="ARBA00022603"/>
    </source>
</evidence>
<dbReference type="AlphaFoldDB" id="A0A7M2X236"/>
<dbReference type="GO" id="GO:0000179">
    <property type="term" value="F:rRNA (adenine-N6,N6-)-dimethyltransferase activity"/>
    <property type="evidence" value="ECO:0007669"/>
    <property type="project" value="InterPro"/>
</dbReference>
<dbReference type="InterPro" id="IPR041698">
    <property type="entry name" value="Methyltransf_25"/>
</dbReference>
<dbReference type="EMBL" id="CP063458">
    <property type="protein sequence ID" value="QOV91836.1"/>
    <property type="molecule type" value="Genomic_DNA"/>
</dbReference>
<evidence type="ECO:0000313" key="6">
    <source>
        <dbReference type="Proteomes" id="UP000593765"/>
    </source>
</evidence>
<name>A0A7M2X236_9BACT</name>
<protein>
    <submittedName>
        <fullName evidence="5">Methyltransferase domain-containing protein</fullName>
    </submittedName>
</protein>
<feature type="domain" description="Ribosomal RNA adenine methylase transferase N-terminal" evidence="4">
    <location>
        <begin position="50"/>
        <end position="194"/>
    </location>
</feature>
<evidence type="ECO:0000256" key="2">
    <source>
        <dbReference type="ARBA" id="ARBA00022679"/>
    </source>
</evidence>
<gene>
    <name evidence="5" type="ORF">IPV69_10975</name>
</gene>
<dbReference type="Pfam" id="PF13649">
    <property type="entry name" value="Methyltransf_25"/>
    <property type="match status" value="1"/>
</dbReference>
<proteinExistence type="predicted"/>
<dbReference type="RefSeq" id="WP_206295153.1">
    <property type="nucleotide sequence ID" value="NZ_CP063458.1"/>
</dbReference>
<evidence type="ECO:0000259" key="4">
    <source>
        <dbReference type="SMART" id="SM00650"/>
    </source>
</evidence>
<sequence>MHGTTTPDIETSRGIQIEPAVQIKPAPPFLFRFLADFKQVASIAPSSRWLAAATCRHVSSDRPQTILELGAGTGAITAAACRKMHPQSRLIAIEIDAGFADHLAVRCPRAEVVRGDVRHLDAELDRLGVGNLDLVLNGLPTPSLPAAVNQAVFETLGRRASSAWISQLTVMPWVYKPMYHRLFQDVIFDLVPLNIPPGGVYHCRSLKHDWAEQLPGIRKIFGRRKSA</sequence>
<evidence type="ECO:0000313" key="5">
    <source>
        <dbReference type="EMBL" id="QOV91836.1"/>
    </source>
</evidence>
<evidence type="ECO:0000256" key="3">
    <source>
        <dbReference type="ARBA" id="ARBA00022691"/>
    </source>
</evidence>
<keyword evidence="2" id="KW-0808">Transferase</keyword>
<keyword evidence="1 5" id="KW-0489">Methyltransferase</keyword>